<dbReference type="InterPro" id="IPR053139">
    <property type="entry name" value="Surface_bspA-like"/>
</dbReference>
<dbReference type="PANTHER" id="PTHR45661:SF3">
    <property type="entry name" value="IG-LIKE DOMAIN-CONTAINING PROTEIN"/>
    <property type="match status" value="1"/>
</dbReference>
<evidence type="ECO:0000313" key="2">
    <source>
        <dbReference type="EMBL" id="EXM40455.1"/>
    </source>
</evidence>
<proteinExistence type="predicted"/>
<gene>
    <name evidence="2" type="ORF">RASY3_00750</name>
</gene>
<feature type="signal peptide" evidence="1">
    <location>
        <begin position="1"/>
        <end position="27"/>
    </location>
</feature>
<accession>A0A011WTX8</accession>
<evidence type="ECO:0000256" key="1">
    <source>
        <dbReference type="SAM" id="SignalP"/>
    </source>
</evidence>
<evidence type="ECO:0000313" key="3">
    <source>
        <dbReference type="Proteomes" id="UP000021369"/>
    </source>
</evidence>
<organism evidence="2 3">
    <name type="scientific">Ruminococcus albus SY3</name>
    <dbReference type="NCBI Taxonomy" id="1341156"/>
    <lineage>
        <taxon>Bacteria</taxon>
        <taxon>Bacillati</taxon>
        <taxon>Bacillota</taxon>
        <taxon>Clostridia</taxon>
        <taxon>Eubacteriales</taxon>
        <taxon>Oscillospiraceae</taxon>
        <taxon>Ruminococcus</taxon>
    </lineage>
</organism>
<comment type="caution">
    <text evidence="2">The sequence shown here is derived from an EMBL/GenBank/DDBJ whole genome shotgun (WGS) entry which is preliminary data.</text>
</comment>
<dbReference type="Gene3D" id="3.80.10.10">
    <property type="entry name" value="Ribonuclease Inhibitor"/>
    <property type="match status" value="4"/>
</dbReference>
<keyword evidence="1" id="KW-0732">Signal</keyword>
<dbReference type="InterPro" id="IPR026906">
    <property type="entry name" value="LRR_5"/>
</dbReference>
<dbReference type="SUPFAM" id="SSF52058">
    <property type="entry name" value="L domain-like"/>
    <property type="match status" value="1"/>
</dbReference>
<dbReference type="PANTHER" id="PTHR45661">
    <property type="entry name" value="SURFACE ANTIGEN"/>
    <property type="match status" value="1"/>
</dbReference>
<keyword evidence="3" id="KW-1185">Reference proteome</keyword>
<dbReference type="RefSeq" id="WP_037284222.1">
    <property type="nucleotide sequence ID" value="NZ_JEOB01000001.1"/>
</dbReference>
<dbReference type="EMBL" id="JEOB01000001">
    <property type="protein sequence ID" value="EXM40455.1"/>
    <property type="molecule type" value="Genomic_DNA"/>
</dbReference>
<sequence>MANKIMKSTLASVLAIMSVAASVPGTAIGNVISDTAITASANVVSGSFATEELPDGTLCITKFEGTGSVIDIPDKLDGKTVTKIGDKAFMGNEYVTEIYFSNYITSVGEFAFCNCTALKSVYCSNSVKSIGRGAFANCVSLTEILNLGGLETIEEGTFQKCTSLENIYFPSSVKSIGAGAFQECTNLKEVYFDGTTIGKKAFYNCENLSTIDMNDVVDIEDYAFFGCTSLNQINPYEVKTIGNSAFGSCTGLTKLNLVPFKNLTSIGNDAFANCKNLKEVSLSENLTTLGKRAFANCHALNEIEIFSDKLTTIPMGAFATTGITTIAIPEGVTSIDGAAFNSCKSLEYVKLPSTLKTIGAKAFDNTGVKNVTYNGVKGQWNKIEIGEGNDVLESAEKLFITEAAYPNVSREIIYDSVKLSWTAVNGAEKYGIIEKIDGEWVMLGSCSGALEITVGDLQPGWHDFAVIAMIDGEWIWDEEDENSSYSTAYAYISKPTTYPEIKSIDYNEPTHQIRFTWEKVKDADRYGIAVYLAGKWRVQVQNITGTVYTTPKNLTPGKTYKVAIAARVNGKWDVANAIKNAVNVTVK</sequence>
<name>A0A011WTX8_RUMAL</name>
<dbReference type="Proteomes" id="UP000021369">
    <property type="component" value="Unassembled WGS sequence"/>
</dbReference>
<dbReference type="InterPro" id="IPR032675">
    <property type="entry name" value="LRR_dom_sf"/>
</dbReference>
<dbReference type="AlphaFoldDB" id="A0A011WTX8"/>
<dbReference type="OrthoDB" id="9757947at2"/>
<dbReference type="Pfam" id="PF13306">
    <property type="entry name" value="LRR_5"/>
    <property type="match status" value="2"/>
</dbReference>
<dbReference type="PATRIC" id="fig|1341156.4.peg.687"/>
<protein>
    <submittedName>
        <fullName evidence="2">Fibronectin</fullName>
    </submittedName>
</protein>
<feature type="chain" id="PRO_5039295162" evidence="1">
    <location>
        <begin position="28"/>
        <end position="587"/>
    </location>
</feature>
<reference evidence="2 3" key="1">
    <citation type="submission" date="2013-06" db="EMBL/GenBank/DDBJ databases">
        <title>Rumen cellulosomics: divergent fiber-degrading strategies revealed by comparative genome-wide analysis of six Ruminococcal strains.</title>
        <authorList>
            <person name="Dassa B."/>
            <person name="Borovok I."/>
            <person name="Lamed R."/>
            <person name="Flint H."/>
            <person name="Yeoman C.J."/>
            <person name="White B."/>
            <person name="Bayer E.A."/>
        </authorList>
    </citation>
    <scope>NUCLEOTIDE SEQUENCE [LARGE SCALE GENOMIC DNA]</scope>
    <source>
        <strain evidence="2 3">SY3</strain>
    </source>
</reference>